<dbReference type="KEGG" id="ftj:FTUN_1297"/>
<dbReference type="PANTHER" id="PTHR43861:SF1">
    <property type="entry name" value="TRANS-ACONITATE 2-METHYLTRANSFERASE"/>
    <property type="match status" value="1"/>
</dbReference>
<dbReference type="InterPro" id="IPR029063">
    <property type="entry name" value="SAM-dependent_MTases_sf"/>
</dbReference>
<name>A0A6M5YKH6_9BACT</name>
<dbReference type="AlphaFoldDB" id="A0A6M5YKH6"/>
<protein>
    <recommendedName>
        <fullName evidence="3">Methyltransferase domain-containing protein</fullName>
    </recommendedName>
</protein>
<sequence>MADSSNGYDRASAEYLATRRRSNVGLETVRAWAGALPPGASVLDVGCGDGEPVSRALVAAGLSVYGVDASPSMAAAFRANFPHARVVCEPAERSALFAHTFAGAVAWGLLFLLPAEAQRAVIRNVAAALEPGGRFLFTAPEQVCTWDDLLTGLPSVSLGSATYRVICREAGLVPVAEYTDEGDNHYYDVARR</sequence>
<evidence type="ECO:0000313" key="5">
    <source>
        <dbReference type="Proteomes" id="UP000503447"/>
    </source>
</evidence>
<dbReference type="CDD" id="cd02440">
    <property type="entry name" value="AdoMet_MTases"/>
    <property type="match status" value="1"/>
</dbReference>
<dbReference type="GO" id="GO:0032259">
    <property type="term" value="P:methylation"/>
    <property type="evidence" value="ECO:0007669"/>
    <property type="project" value="UniProtKB-KW"/>
</dbReference>
<dbReference type="InterPro" id="IPR041698">
    <property type="entry name" value="Methyltransf_25"/>
</dbReference>
<dbReference type="Gene3D" id="3.40.50.150">
    <property type="entry name" value="Vaccinia Virus protein VP39"/>
    <property type="match status" value="1"/>
</dbReference>
<dbReference type="PANTHER" id="PTHR43861">
    <property type="entry name" value="TRANS-ACONITATE 2-METHYLTRANSFERASE-RELATED"/>
    <property type="match status" value="1"/>
</dbReference>
<keyword evidence="5" id="KW-1185">Reference proteome</keyword>
<dbReference type="GO" id="GO:0008168">
    <property type="term" value="F:methyltransferase activity"/>
    <property type="evidence" value="ECO:0007669"/>
    <property type="project" value="UniProtKB-KW"/>
</dbReference>
<evidence type="ECO:0000256" key="2">
    <source>
        <dbReference type="ARBA" id="ARBA00022679"/>
    </source>
</evidence>
<dbReference type="RefSeq" id="WP_171469915.1">
    <property type="nucleotide sequence ID" value="NZ_CP053452.2"/>
</dbReference>
<accession>A0A6M5YKH6</accession>
<evidence type="ECO:0000259" key="3">
    <source>
        <dbReference type="Pfam" id="PF13649"/>
    </source>
</evidence>
<organism evidence="4 5">
    <name type="scientific">Frigoriglobus tundricola</name>
    <dbReference type="NCBI Taxonomy" id="2774151"/>
    <lineage>
        <taxon>Bacteria</taxon>
        <taxon>Pseudomonadati</taxon>
        <taxon>Planctomycetota</taxon>
        <taxon>Planctomycetia</taxon>
        <taxon>Gemmatales</taxon>
        <taxon>Gemmataceae</taxon>
        <taxon>Frigoriglobus</taxon>
    </lineage>
</organism>
<dbReference type="Pfam" id="PF13649">
    <property type="entry name" value="Methyltransf_25"/>
    <property type="match status" value="1"/>
</dbReference>
<dbReference type="EMBL" id="CP053452">
    <property type="protein sequence ID" value="QJW93786.1"/>
    <property type="molecule type" value="Genomic_DNA"/>
</dbReference>
<feature type="domain" description="Methyltransferase" evidence="3">
    <location>
        <begin position="42"/>
        <end position="133"/>
    </location>
</feature>
<evidence type="ECO:0000313" key="4">
    <source>
        <dbReference type="EMBL" id="QJW93786.1"/>
    </source>
</evidence>
<dbReference type="Proteomes" id="UP000503447">
    <property type="component" value="Chromosome"/>
</dbReference>
<keyword evidence="1" id="KW-0489">Methyltransferase</keyword>
<gene>
    <name evidence="4" type="ORF">FTUN_1297</name>
</gene>
<evidence type="ECO:0000256" key="1">
    <source>
        <dbReference type="ARBA" id="ARBA00022603"/>
    </source>
</evidence>
<keyword evidence="2" id="KW-0808">Transferase</keyword>
<reference evidence="5" key="1">
    <citation type="submission" date="2020-05" db="EMBL/GenBank/DDBJ databases">
        <title>Frigoriglobus tundricola gen. nov., sp. nov., a psychrotolerant cellulolytic planctomycete of the family Gemmataceae with two divergent copies of 16S rRNA gene.</title>
        <authorList>
            <person name="Kulichevskaya I.S."/>
            <person name="Ivanova A.A."/>
            <person name="Naumoff D.G."/>
            <person name="Beletsky A.V."/>
            <person name="Rijpstra W.I.C."/>
            <person name="Sinninghe Damste J.S."/>
            <person name="Mardanov A.V."/>
            <person name="Ravin N.V."/>
            <person name="Dedysh S.N."/>
        </authorList>
    </citation>
    <scope>NUCLEOTIDE SEQUENCE [LARGE SCALE GENOMIC DNA]</scope>
    <source>
        <strain evidence="5">PL17</strain>
    </source>
</reference>
<dbReference type="SUPFAM" id="SSF53335">
    <property type="entry name" value="S-adenosyl-L-methionine-dependent methyltransferases"/>
    <property type="match status" value="1"/>
</dbReference>
<proteinExistence type="predicted"/>